<dbReference type="InterPro" id="IPR043136">
    <property type="entry name" value="B30.2/SPRY_sf"/>
</dbReference>
<proteinExistence type="predicted"/>
<sequence length="453" mass="48254">AHEGRTGCVVTCLLDRRRPRQQTISYLLDGEDLGVAFRLPPWMAEVALLPAVCGREGWRVAVRGGGLRFPPPPPYRPLEELLPQDGAQDEAAELARARALFAPAPAEDARDLRRLDVPGESLVELASTGDETLDRDQLERWLREDCELPAGSWHLELSESGHSGVVAFADHRAARGALSEPPPMAAARRREDFSEAAEEILLALRPEERGGTSDKVARRFIAGPARTAQPCATKQNRKKQPPALCPRSGCGCAGPQWVQLRVSLQRGSLSGPGPELALLACMLRVPRVFGALTFLPLPEGQLGLDVLTMSCQVAARSGSARWRTRSGLPANEGEPAPRARAPPPPAEPPAVFASPAAATSRQPVELEQDSAAALGGRAGSEEAPSGKPSGGAPAGAEQPPRGAAREQGPGEEAPDDRWQALQAEVASLARSLAALKDVRGMQQEYLQLLRAGC</sequence>
<feature type="compositionally biased region" description="Low complexity" evidence="1">
    <location>
        <begin position="349"/>
        <end position="358"/>
    </location>
</feature>
<dbReference type="Gene3D" id="2.60.120.920">
    <property type="match status" value="1"/>
</dbReference>
<name>A0ABN9UJ90_9DINO</name>
<evidence type="ECO:0000256" key="1">
    <source>
        <dbReference type="SAM" id="MobiDB-lite"/>
    </source>
</evidence>
<feature type="compositionally biased region" description="Low complexity" evidence="1">
    <location>
        <begin position="329"/>
        <end position="339"/>
    </location>
</feature>
<evidence type="ECO:0000313" key="2">
    <source>
        <dbReference type="EMBL" id="CAK0859758.1"/>
    </source>
</evidence>
<protein>
    <submittedName>
        <fullName evidence="2">Uncharacterized protein</fullName>
    </submittedName>
</protein>
<reference evidence="2" key="1">
    <citation type="submission" date="2023-10" db="EMBL/GenBank/DDBJ databases">
        <authorList>
            <person name="Chen Y."/>
            <person name="Shah S."/>
            <person name="Dougan E. K."/>
            <person name="Thang M."/>
            <person name="Chan C."/>
        </authorList>
    </citation>
    <scope>NUCLEOTIDE SEQUENCE [LARGE SCALE GENOMIC DNA]</scope>
</reference>
<evidence type="ECO:0000313" key="3">
    <source>
        <dbReference type="Proteomes" id="UP001189429"/>
    </source>
</evidence>
<keyword evidence="3" id="KW-1185">Reference proteome</keyword>
<comment type="caution">
    <text evidence="2">The sequence shown here is derived from an EMBL/GenBank/DDBJ whole genome shotgun (WGS) entry which is preliminary data.</text>
</comment>
<gene>
    <name evidence="2" type="ORF">PCOR1329_LOCUS49016</name>
</gene>
<feature type="region of interest" description="Disordered" evidence="1">
    <location>
        <begin position="318"/>
        <end position="419"/>
    </location>
</feature>
<dbReference type="Proteomes" id="UP001189429">
    <property type="component" value="Unassembled WGS sequence"/>
</dbReference>
<accession>A0ABN9UJ90</accession>
<feature type="non-terminal residue" evidence="2">
    <location>
        <position position="1"/>
    </location>
</feature>
<organism evidence="2 3">
    <name type="scientific">Prorocentrum cordatum</name>
    <dbReference type="NCBI Taxonomy" id="2364126"/>
    <lineage>
        <taxon>Eukaryota</taxon>
        <taxon>Sar</taxon>
        <taxon>Alveolata</taxon>
        <taxon>Dinophyceae</taxon>
        <taxon>Prorocentrales</taxon>
        <taxon>Prorocentraceae</taxon>
        <taxon>Prorocentrum</taxon>
    </lineage>
</organism>
<dbReference type="EMBL" id="CAUYUJ010015930">
    <property type="protein sequence ID" value="CAK0859758.1"/>
    <property type="molecule type" value="Genomic_DNA"/>
</dbReference>